<accession>A0ABW1TJD2</accession>
<evidence type="ECO:0000313" key="1">
    <source>
        <dbReference type="EMBL" id="MFC6261977.1"/>
    </source>
</evidence>
<dbReference type="Proteomes" id="UP001596283">
    <property type="component" value="Unassembled WGS sequence"/>
</dbReference>
<comment type="caution">
    <text evidence="1">The sequence shown here is derived from an EMBL/GenBank/DDBJ whole genome shotgun (WGS) entry which is preliminary data.</text>
</comment>
<proteinExistence type="predicted"/>
<dbReference type="EMBL" id="JBHSSI010000104">
    <property type="protein sequence ID" value="MFC6261977.1"/>
    <property type="molecule type" value="Genomic_DNA"/>
</dbReference>
<protein>
    <submittedName>
        <fullName evidence="1">Uncharacterized protein</fullName>
    </submittedName>
</protein>
<name>A0ABW1TJD2_9LACO</name>
<dbReference type="RefSeq" id="WP_125686013.1">
    <property type="nucleotide sequence ID" value="NZ_JBHSSI010000104.1"/>
</dbReference>
<evidence type="ECO:0000313" key="2">
    <source>
        <dbReference type="Proteomes" id="UP001596283"/>
    </source>
</evidence>
<keyword evidence="2" id="KW-1185">Reference proteome</keyword>
<sequence>MKVRDESASRKVTAYKCGQVFDTDGNVFWVITNGTGYLLIDVKENKVVGKANNLEDLFDQCHDSADSLMSAELLITNNFKSTDF</sequence>
<reference evidence="2" key="1">
    <citation type="journal article" date="2019" name="Int. J. Syst. Evol. Microbiol.">
        <title>The Global Catalogue of Microorganisms (GCM) 10K type strain sequencing project: providing services to taxonomists for standard genome sequencing and annotation.</title>
        <authorList>
            <consortium name="The Broad Institute Genomics Platform"/>
            <consortium name="The Broad Institute Genome Sequencing Center for Infectious Disease"/>
            <person name="Wu L."/>
            <person name="Ma J."/>
        </authorList>
    </citation>
    <scope>NUCLEOTIDE SEQUENCE [LARGE SCALE GENOMIC DNA]</scope>
    <source>
        <strain evidence="2">CCM 8908</strain>
    </source>
</reference>
<gene>
    <name evidence="1" type="ORF">ACFP1C_13710</name>
</gene>
<organism evidence="1 2">
    <name type="scientific">Levilactobacillus fujinensis</name>
    <dbReference type="NCBI Taxonomy" id="2486024"/>
    <lineage>
        <taxon>Bacteria</taxon>
        <taxon>Bacillati</taxon>
        <taxon>Bacillota</taxon>
        <taxon>Bacilli</taxon>
        <taxon>Lactobacillales</taxon>
        <taxon>Lactobacillaceae</taxon>
        <taxon>Levilactobacillus</taxon>
    </lineage>
</organism>